<comment type="similarity">
    <text evidence="2">Belongs to the binding-protein-dependent transport system permease family. CysTW subfamily.</text>
</comment>
<feature type="domain" description="ABC transmembrane type-1" evidence="9">
    <location>
        <begin position="89"/>
        <end position="295"/>
    </location>
</feature>
<dbReference type="PANTHER" id="PTHR42929:SF1">
    <property type="entry name" value="INNER MEMBRANE ABC TRANSPORTER PERMEASE PROTEIN YDCU-RELATED"/>
    <property type="match status" value="1"/>
</dbReference>
<dbReference type="Gene3D" id="1.10.3720.10">
    <property type="entry name" value="MetI-like"/>
    <property type="match status" value="1"/>
</dbReference>
<dbReference type="GO" id="GO:0055085">
    <property type="term" value="P:transmembrane transport"/>
    <property type="evidence" value="ECO:0007669"/>
    <property type="project" value="InterPro"/>
</dbReference>
<feature type="transmembrane region" description="Helical" evidence="8">
    <location>
        <begin position="21"/>
        <end position="48"/>
    </location>
</feature>
<comment type="caution">
    <text evidence="10">The sequence shown here is derived from an EMBL/GenBank/DDBJ whole genome shotgun (WGS) entry which is preliminary data.</text>
</comment>
<name>A0A6N8S961_9HYPH</name>
<dbReference type="Proteomes" id="UP000435802">
    <property type="component" value="Unassembled WGS sequence"/>
</dbReference>
<keyword evidence="7 8" id="KW-0472">Membrane</keyword>
<evidence type="ECO:0000256" key="4">
    <source>
        <dbReference type="ARBA" id="ARBA00022475"/>
    </source>
</evidence>
<evidence type="ECO:0000313" key="10">
    <source>
        <dbReference type="EMBL" id="MXN45193.1"/>
    </source>
</evidence>
<evidence type="ECO:0000256" key="2">
    <source>
        <dbReference type="ARBA" id="ARBA00007069"/>
    </source>
</evidence>
<keyword evidence="4" id="KW-1003">Cell membrane</keyword>
<accession>A0A6N8S961</accession>
<keyword evidence="11" id="KW-1185">Reference proteome</keyword>
<dbReference type="GO" id="GO:0005886">
    <property type="term" value="C:plasma membrane"/>
    <property type="evidence" value="ECO:0007669"/>
    <property type="project" value="UniProtKB-SubCell"/>
</dbReference>
<feature type="transmembrane region" description="Helical" evidence="8">
    <location>
        <begin position="175"/>
        <end position="197"/>
    </location>
</feature>
<comment type="subcellular location">
    <subcellularLocation>
        <location evidence="1">Cell membrane</location>
        <topology evidence="1">Multi-pass membrane protein</topology>
    </subcellularLocation>
</comment>
<dbReference type="CDD" id="cd06261">
    <property type="entry name" value="TM_PBP2"/>
    <property type="match status" value="1"/>
</dbReference>
<evidence type="ECO:0000256" key="5">
    <source>
        <dbReference type="ARBA" id="ARBA00022692"/>
    </source>
</evidence>
<dbReference type="InterPro" id="IPR000515">
    <property type="entry name" value="MetI-like"/>
</dbReference>
<protein>
    <submittedName>
        <fullName evidence="10">ABC transporter permease subunit</fullName>
    </submittedName>
</protein>
<evidence type="ECO:0000259" key="9">
    <source>
        <dbReference type="PROSITE" id="PS50928"/>
    </source>
</evidence>
<evidence type="ECO:0000256" key="3">
    <source>
        <dbReference type="ARBA" id="ARBA00022448"/>
    </source>
</evidence>
<feature type="transmembrane region" description="Helical" evidence="8">
    <location>
        <begin position="95"/>
        <end position="115"/>
    </location>
</feature>
<sequence>MTLSAQDATEQRQKKHVRDRWLLSAPALILIIAASVGPLLIVVLYSFLAPGSYGDVKWEFSTEGWFNVLFTRDIFDDTVSLADAHFSIFWRSIKLAFATTVFCLIFGFPTAYFIATRAPHNRSLWLFLITIPFWTNMLIRTFAIQEVIRSEGIINTLLMKIGIISAPIQMMFTDFAIMLGMTYVFLPLMVLPLYASLEKLDFRLIEAGYDLYASRFGVLWRIIIPLVKPGIIAGSILVFVPALSSYVVPRVLGGGKNLMVGNLIELQFGQGRNWPLGAALSVTLVIIVLFAMLYYVRNASKSGGSAHG</sequence>
<evidence type="ECO:0000256" key="7">
    <source>
        <dbReference type="ARBA" id="ARBA00023136"/>
    </source>
</evidence>
<dbReference type="RefSeq" id="WP_160858279.1">
    <property type="nucleotide sequence ID" value="NZ_JAODWE010000003.1"/>
</dbReference>
<dbReference type="PROSITE" id="PS50928">
    <property type="entry name" value="ABC_TM1"/>
    <property type="match status" value="1"/>
</dbReference>
<feature type="transmembrane region" description="Helical" evidence="8">
    <location>
        <begin position="124"/>
        <end position="143"/>
    </location>
</feature>
<feature type="transmembrane region" description="Helical" evidence="8">
    <location>
        <begin position="218"/>
        <end position="243"/>
    </location>
</feature>
<keyword evidence="5 8" id="KW-0812">Transmembrane</keyword>
<evidence type="ECO:0000313" key="11">
    <source>
        <dbReference type="Proteomes" id="UP000435802"/>
    </source>
</evidence>
<proteinExistence type="inferred from homology"/>
<keyword evidence="3" id="KW-0813">Transport</keyword>
<dbReference type="EMBL" id="WUMK01000003">
    <property type="protein sequence ID" value="MXN45193.1"/>
    <property type="molecule type" value="Genomic_DNA"/>
</dbReference>
<dbReference type="PANTHER" id="PTHR42929">
    <property type="entry name" value="INNER MEMBRANE ABC TRANSPORTER PERMEASE PROTEIN YDCU-RELATED-RELATED"/>
    <property type="match status" value="1"/>
</dbReference>
<dbReference type="InterPro" id="IPR035906">
    <property type="entry name" value="MetI-like_sf"/>
</dbReference>
<evidence type="ECO:0000256" key="8">
    <source>
        <dbReference type="SAM" id="Phobius"/>
    </source>
</evidence>
<organism evidence="10 11">
    <name type="scientific">Shinella kummerowiae</name>
    <dbReference type="NCBI Taxonomy" id="417745"/>
    <lineage>
        <taxon>Bacteria</taxon>
        <taxon>Pseudomonadati</taxon>
        <taxon>Pseudomonadota</taxon>
        <taxon>Alphaproteobacteria</taxon>
        <taxon>Hyphomicrobiales</taxon>
        <taxon>Rhizobiaceae</taxon>
        <taxon>Shinella</taxon>
    </lineage>
</organism>
<evidence type="ECO:0000256" key="6">
    <source>
        <dbReference type="ARBA" id="ARBA00022989"/>
    </source>
</evidence>
<dbReference type="AlphaFoldDB" id="A0A6N8S961"/>
<gene>
    <name evidence="10" type="ORF">GR138_08330</name>
</gene>
<feature type="transmembrane region" description="Helical" evidence="8">
    <location>
        <begin position="276"/>
        <end position="296"/>
    </location>
</feature>
<dbReference type="OrthoDB" id="9807047at2"/>
<reference evidence="10 11" key="1">
    <citation type="submission" date="2019-12" db="EMBL/GenBank/DDBJ databases">
        <title>Shinella kummerowiae sp. nov., a symbiotic bacterium isolated from root nodules of the herbal legume Kummerowia stipulacea.</title>
        <authorList>
            <person name="Gao J."/>
        </authorList>
    </citation>
    <scope>NUCLEOTIDE SEQUENCE [LARGE SCALE GENOMIC DNA]</scope>
    <source>
        <strain evidence="10 11">CCBAU 25048</strain>
    </source>
</reference>
<evidence type="ECO:0000256" key="1">
    <source>
        <dbReference type="ARBA" id="ARBA00004651"/>
    </source>
</evidence>
<keyword evidence="6 8" id="KW-1133">Transmembrane helix</keyword>
<dbReference type="SUPFAM" id="SSF161098">
    <property type="entry name" value="MetI-like"/>
    <property type="match status" value="1"/>
</dbReference>